<feature type="transmembrane region" description="Helical" evidence="7">
    <location>
        <begin position="334"/>
        <end position="353"/>
    </location>
</feature>
<feature type="transmembrane region" description="Helical" evidence="7">
    <location>
        <begin position="216"/>
        <end position="240"/>
    </location>
</feature>
<keyword evidence="2" id="KW-0813">Transport</keyword>
<dbReference type="GO" id="GO:0022857">
    <property type="term" value="F:transmembrane transporter activity"/>
    <property type="evidence" value="ECO:0007669"/>
    <property type="project" value="InterPro"/>
</dbReference>
<gene>
    <name evidence="9" type="ORF">LPJ61_001460</name>
</gene>
<dbReference type="InterPro" id="IPR011701">
    <property type="entry name" value="MFS"/>
</dbReference>
<dbReference type="InterPro" id="IPR020846">
    <property type="entry name" value="MFS_dom"/>
</dbReference>
<protein>
    <recommendedName>
        <fullName evidence="8">Major facilitator superfamily (MFS) profile domain-containing protein</fullName>
    </recommendedName>
</protein>
<feature type="domain" description="Major facilitator superfamily (MFS) profile" evidence="8">
    <location>
        <begin position="45"/>
        <end position="521"/>
    </location>
</feature>
<evidence type="ECO:0000256" key="2">
    <source>
        <dbReference type="ARBA" id="ARBA00022448"/>
    </source>
</evidence>
<feature type="region of interest" description="Disordered" evidence="6">
    <location>
        <begin position="249"/>
        <end position="279"/>
    </location>
</feature>
<evidence type="ECO:0000256" key="1">
    <source>
        <dbReference type="ARBA" id="ARBA00004141"/>
    </source>
</evidence>
<sequence>MTTAPPTTESPDRRGQSASPPPVGGGDGSSSGSGDQRETPLPWSQLGVLLAVGLAEPINCTLILPFLYKLVASFDVVASPRDVSLYASILFTSFCVSQALTSMLWGMLSDRFGRRSTVLIALTGDLATFILFGFSKSFAWALVARSMNGLFSGNTGVVRAIVAEIADDSNRPRMMALMSLTWNAGVLIGAAVGGLLADPVAQYPHIFGRFELLRTFPYLLPCMVGSLTTAIGLVVGLLKLKETLVVGRRKDSRRPAAEESDPATETSPLVGGAAHQTPGPPAQSVLALLTPTSRRVLGAGLLMFLANAMSDQLYPIFAATAASEGGLGFAPRSIGFSLMVAGIAVVYLQLVAYPRLARKHGVLWCYQMGAMVEAPYFFALPCLSLLAAHINRMLDARAPLPLSWEGPWASRAGVEYCLLWALLVALLLVRVVGNVFVYTSINLLVANIAPSKATLGAMSGMQQVAVMCARITGPLVSGALWGWSIGSGLPYPLNSHLVWVIGGSLMVLSWRVSSRLPVSVNTFAAGRDR</sequence>
<dbReference type="Proteomes" id="UP001143981">
    <property type="component" value="Unassembled WGS sequence"/>
</dbReference>
<feature type="transmembrane region" description="Helical" evidence="7">
    <location>
        <begin position="296"/>
        <end position="314"/>
    </location>
</feature>
<dbReference type="EMBL" id="JANBOI010000125">
    <property type="protein sequence ID" value="KAJ1733646.1"/>
    <property type="molecule type" value="Genomic_DNA"/>
</dbReference>
<dbReference type="Pfam" id="PF07690">
    <property type="entry name" value="MFS_1"/>
    <property type="match status" value="1"/>
</dbReference>
<evidence type="ECO:0000256" key="7">
    <source>
        <dbReference type="SAM" id="Phobius"/>
    </source>
</evidence>
<dbReference type="Gene3D" id="1.20.1250.20">
    <property type="entry name" value="MFS general substrate transporter like domains"/>
    <property type="match status" value="1"/>
</dbReference>
<feature type="transmembrane region" description="Helical" evidence="7">
    <location>
        <begin position="46"/>
        <end position="68"/>
    </location>
</feature>
<dbReference type="OrthoDB" id="419616at2759"/>
<feature type="transmembrane region" description="Helical" evidence="7">
    <location>
        <begin position="117"/>
        <end position="134"/>
    </location>
</feature>
<evidence type="ECO:0000256" key="5">
    <source>
        <dbReference type="ARBA" id="ARBA00023136"/>
    </source>
</evidence>
<proteinExistence type="predicted"/>
<comment type="caution">
    <text evidence="9">The sequence shown here is derived from an EMBL/GenBank/DDBJ whole genome shotgun (WGS) entry which is preliminary data.</text>
</comment>
<evidence type="ECO:0000313" key="10">
    <source>
        <dbReference type="Proteomes" id="UP001143981"/>
    </source>
</evidence>
<keyword evidence="4 7" id="KW-1133">Transmembrane helix</keyword>
<evidence type="ECO:0000259" key="8">
    <source>
        <dbReference type="PROSITE" id="PS50850"/>
    </source>
</evidence>
<evidence type="ECO:0000256" key="6">
    <source>
        <dbReference type="SAM" id="MobiDB-lite"/>
    </source>
</evidence>
<dbReference type="PANTHER" id="PTHR23504">
    <property type="entry name" value="MAJOR FACILITATOR SUPERFAMILY DOMAIN-CONTAINING PROTEIN 10"/>
    <property type="match status" value="1"/>
</dbReference>
<dbReference type="PANTHER" id="PTHR23504:SF15">
    <property type="entry name" value="MAJOR FACILITATOR SUPERFAMILY (MFS) PROFILE DOMAIN-CONTAINING PROTEIN"/>
    <property type="match status" value="1"/>
</dbReference>
<name>A0A9W7YGD3_9FUNG</name>
<dbReference type="AlphaFoldDB" id="A0A9W7YGD3"/>
<evidence type="ECO:0000256" key="4">
    <source>
        <dbReference type="ARBA" id="ARBA00022989"/>
    </source>
</evidence>
<feature type="transmembrane region" description="Helical" evidence="7">
    <location>
        <begin position="83"/>
        <end position="105"/>
    </location>
</feature>
<dbReference type="InterPro" id="IPR036259">
    <property type="entry name" value="MFS_trans_sf"/>
</dbReference>
<dbReference type="GO" id="GO:0016020">
    <property type="term" value="C:membrane"/>
    <property type="evidence" value="ECO:0007669"/>
    <property type="project" value="UniProtKB-SubCell"/>
</dbReference>
<dbReference type="PROSITE" id="PS50850">
    <property type="entry name" value="MFS"/>
    <property type="match status" value="1"/>
</dbReference>
<reference evidence="9" key="1">
    <citation type="submission" date="2022-07" db="EMBL/GenBank/DDBJ databases">
        <title>Phylogenomic reconstructions and comparative analyses of Kickxellomycotina fungi.</title>
        <authorList>
            <person name="Reynolds N.K."/>
            <person name="Stajich J.E."/>
            <person name="Barry K."/>
            <person name="Grigoriev I.V."/>
            <person name="Crous P."/>
            <person name="Smith M.E."/>
        </authorList>
    </citation>
    <scope>NUCLEOTIDE SEQUENCE</scope>
    <source>
        <strain evidence="9">BCRC 34381</strain>
    </source>
</reference>
<keyword evidence="10" id="KW-1185">Reference proteome</keyword>
<keyword evidence="5 7" id="KW-0472">Membrane</keyword>
<evidence type="ECO:0000256" key="3">
    <source>
        <dbReference type="ARBA" id="ARBA00022692"/>
    </source>
</evidence>
<accession>A0A9W7YGD3</accession>
<feature type="transmembrane region" description="Helical" evidence="7">
    <location>
        <begin position="418"/>
        <end position="444"/>
    </location>
</feature>
<feature type="transmembrane region" description="Helical" evidence="7">
    <location>
        <begin position="374"/>
        <end position="394"/>
    </location>
</feature>
<dbReference type="SUPFAM" id="SSF103473">
    <property type="entry name" value="MFS general substrate transporter"/>
    <property type="match status" value="1"/>
</dbReference>
<organism evidence="9 10">
    <name type="scientific">Coemansia biformis</name>
    <dbReference type="NCBI Taxonomy" id="1286918"/>
    <lineage>
        <taxon>Eukaryota</taxon>
        <taxon>Fungi</taxon>
        <taxon>Fungi incertae sedis</taxon>
        <taxon>Zoopagomycota</taxon>
        <taxon>Kickxellomycotina</taxon>
        <taxon>Kickxellomycetes</taxon>
        <taxon>Kickxellales</taxon>
        <taxon>Kickxellaceae</taxon>
        <taxon>Coemansia</taxon>
    </lineage>
</organism>
<keyword evidence="3 7" id="KW-0812">Transmembrane</keyword>
<feature type="region of interest" description="Disordered" evidence="6">
    <location>
        <begin position="1"/>
        <end position="38"/>
    </location>
</feature>
<comment type="subcellular location">
    <subcellularLocation>
        <location evidence="1">Membrane</location>
        <topology evidence="1">Multi-pass membrane protein</topology>
    </subcellularLocation>
</comment>
<feature type="transmembrane region" description="Helical" evidence="7">
    <location>
        <begin position="174"/>
        <end position="196"/>
    </location>
</feature>
<evidence type="ECO:0000313" key="9">
    <source>
        <dbReference type="EMBL" id="KAJ1733646.1"/>
    </source>
</evidence>